<comment type="caution">
    <text evidence="1">The sequence shown here is derived from an EMBL/GenBank/DDBJ whole genome shotgun (WGS) entry which is preliminary data.</text>
</comment>
<name>N2A4J2_9FIRM</name>
<proteinExistence type="predicted"/>
<reference evidence="1 2" key="1">
    <citation type="journal article" date="2014" name="Genome Announc.">
        <title>Draft genome sequences of the altered schaedler flora, a defined bacterial community from gnotobiotic mice.</title>
        <authorList>
            <person name="Wannemuehler M.J."/>
            <person name="Overstreet A.M."/>
            <person name="Ward D.V."/>
            <person name="Phillips G.J."/>
        </authorList>
    </citation>
    <scope>NUCLEOTIDE SEQUENCE [LARGE SCALE GENOMIC DNA]</scope>
    <source>
        <strain evidence="1 2">ASF492</strain>
    </source>
</reference>
<dbReference type="AlphaFoldDB" id="N2A4J2"/>
<dbReference type="EMBL" id="AQFT01000133">
    <property type="protein sequence ID" value="EMZ21373.1"/>
    <property type="molecule type" value="Genomic_DNA"/>
</dbReference>
<keyword evidence="2" id="KW-1185">Reference proteome</keyword>
<gene>
    <name evidence="1" type="ORF">C823_04514</name>
</gene>
<evidence type="ECO:0000313" key="2">
    <source>
        <dbReference type="Proteomes" id="UP000012589"/>
    </source>
</evidence>
<evidence type="ECO:0000313" key="1">
    <source>
        <dbReference type="EMBL" id="EMZ21373.1"/>
    </source>
</evidence>
<accession>N2A4J2</accession>
<sequence>MEKFYYKSFMINGEKFTFVPSHRTPLKSHKNDVDLCNTQLTIPYEEMEAAIKELQENGRYKDFIVSEYIAERDRKEAERMQKNIEYWNGIRKENERKAEIMKEVIEDIKTYCKCKEEIVCLVYCRTAN</sequence>
<dbReference type="PATRIC" id="fig|1235802.3.peg.4804"/>
<dbReference type="STRING" id="1235802.C823_04514"/>
<organism evidence="1 2">
    <name type="scientific">Eubacterium plexicaudatum ASF492</name>
    <dbReference type="NCBI Taxonomy" id="1235802"/>
    <lineage>
        <taxon>Bacteria</taxon>
        <taxon>Bacillati</taxon>
        <taxon>Bacillota</taxon>
        <taxon>Clostridia</taxon>
        <taxon>Eubacteriales</taxon>
        <taxon>Eubacteriaceae</taxon>
        <taxon>Eubacterium</taxon>
    </lineage>
</organism>
<dbReference type="Proteomes" id="UP000012589">
    <property type="component" value="Unassembled WGS sequence"/>
</dbReference>
<dbReference type="HOGENOM" id="CLU_1956302_0_0_9"/>
<protein>
    <submittedName>
        <fullName evidence="1">Uncharacterized protein</fullName>
    </submittedName>
</protein>